<evidence type="ECO:0000256" key="5">
    <source>
        <dbReference type="ARBA" id="ARBA00022840"/>
    </source>
</evidence>
<evidence type="ECO:0000256" key="3">
    <source>
        <dbReference type="ARBA" id="ARBA00012737"/>
    </source>
</evidence>
<dbReference type="EMBL" id="JBHFNQ010000204">
    <property type="protein sequence ID" value="MFB2880452.1"/>
    <property type="molecule type" value="Genomic_DNA"/>
</dbReference>
<dbReference type="Gene3D" id="3.40.50.620">
    <property type="entry name" value="HUPs"/>
    <property type="match status" value="1"/>
</dbReference>
<evidence type="ECO:0000256" key="4">
    <source>
        <dbReference type="ARBA" id="ARBA00022741"/>
    </source>
</evidence>
<comment type="similarity">
    <text evidence="2">Belongs to the asparagine synthetase family.</text>
</comment>
<keyword evidence="5" id="KW-0067">ATP-binding</keyword>
<evidence type="ECO:0000256" key="6">
    <source>
        <dbReference type="ARBA" id="ARBA00022888"/>
    </source>
</evidence>
<comment type="pathway">
    <text evidence="1">Amino-acid biosynthesis; L-asparagine biosynthesis; L-asparagine from L-aspartate (L-Gln route): step 1/1.</text>
</comment>
<comment type="catalytic activity">
    <reaction evidence="8">
        <text>L-aspartate + L-glutamine + ATP + H2O = L-asparagine + L-glutamate + AMP + diphosphate + H(+)</text>
        <dbReference type="Rhea" id="RHEA:12228"/>
        <dbReference type="ChEBI" id="CHEBI:15377"/>
        <dbReference type="ChEBI" id="CHEBI:15378"/>
        <dbReference type="ChEBI" id="CHEBI:29985"/>
        <dbReference type="ChEBI" id="CHEBI:29991"/>
        <dbReference type="ChEBI" id="CHEBI:30616"/>
        <dbReference type="ChEBI" id="CHEBI:33019"/>
        <dbReference type="ChEBI" id="CHEBI:58048"/>
        <dbReference type="ChEBI" id="CHEBI:58359"/>
        <dbReference type="ChEBI" id="CHEBI:456215"/>
        <dbReference type="EC" id="6.3.5.4"/>
    </reaction>
</comment>
<dbReference type="SUPFAM" id="SSF52402">
    <property type="entry name" value="Adenine nucleotide alpha hydrolases-like"/>
    <property type="match status" value="1"/>
</dbReference>
<keyword evidence="6" id="KW-0061">Asparagine biosynthesis</keyword>
<dbReference type="Proteomes" id="UP001576774">
    <property type="component" value="Unassembled WGS sequence"/>
</dbReference>
<evidence type="ECO:0000313" key="11">
    <source>
        <dbReference type="Proteomes" id="UP001576774"/>
    </source>
</evidence>
<dbReference type="InterPro" id="IPR001962">
    <property type="entry name" value="Asn_synthase"/>
</dbReference>
<evidence type="ECO:0000256" key="7">
    <source>
        <dbReference type="ARBA" id="ARBA00022962"/>
    </source>
</evidence>
<organism evidence="10 11">
    <name type="scientific">Floridaenema aerugineum BLCC-F46</name>
    <dbReference type="NCBI Taxonomy" id="3153654"/>
    <lineage>
        <taxon>Bacteria</taxon>
        <taxon>Bacillati</taxon>
        <taxon>Cyanobacteriota</taxon>
        <taxon>Cyanophyceae</taxon>
        <taxon>Oscillatoriophycideae</taxon>
        <taxon>Aerosakkonematales</taxon>
        <taxon>Aerosakkonemataceae</taxon>
        <taxon>Floridanema</taxon>
        <taxon>Floridanema aerugineum</taxon>
    </lineage>
</organism>
<evidence type="ECO:0000256" key="2">
    <source>
        <dbReference type="ARBA" id="ARBA00005752"/>
    </source>
</evidence>
<dbReference type="PIRSF" id="PIRSF001589">
    <property type="entry name" value="Asn_synthetase_glu-h"/>
    <property type="match status" value="1"/>
</dbReference>
<sequence length="614" mass="71293">MSGIVGIINRNGQPINPDLLQRMTDFMSYRGPDSQQIWVNGNVGFGHTMLRTTKASLEEKQPFNLDGIWITADARIDGREELIEKLKINPVTDVELILRAYQVWGEDCVQYLLGDFAFAIWDEREQKLFCARDHFGVKPFYYAEVGNCLIFSNTLNCLRIHPGVSDELNERAIADFILFGYNQELTTTTFANIQRLPPAHCLTWSKEKLQIKRYWTLPTDGFIRYKKAEDYVEKFKELLEQAVNDRLRTNRVSIGMTGGLDSTTIAATTRELLSKQFDSFDLRAFTIVYDRLIPDRERYYSKLVAETLGIPIQYLVADEYKLFEGWEKPELHQPEPMANPLLAISLDHIKQMADHSRVALKGSGGDPILYPSGSYFFTLLKSLRWGELLTAVGWYFRTNRRLPPVGLRTQLKRSLKLWHPKPYPNPKWLHPELVTRLDLPARWDKLVQERLMVHPTRSEAYQTLTSSNWPCLFEFFDPGVTGYPVEIRYPFLDLRLVDYLLAIPPIPWFVHKELVRVAMQGILPEEVRLRPKTTLAGDPVYELLQQPATKWIDQFESVPDLAKYVNRDMITPVSGMNVNAYEAWINLRPICLNYWLKNLKPVKYQLEKEVCYEI</sequence>
<dbReference type="SUPFAM" id="SSF56235">
    <property type="entry name" value="N-terminal nucleophile aminohydrolases (Ntn hydrolases)"/>
    <property type="match status" value="1"/>
</dbReference>
<protein>
    <recommendedName>
        <fullName evidence="3">asparagine synthase (glutamine-hydrolyzing)</fullName>
        <ecNumber evidence="3">6.3.5.4</ecNumber>
    </recommendedName>
</protein>
<dbReference type="Pfam" id="PF13537">
    <property type="entry name" value="GATase_7"/>
    <property type="match status" value="1"/>
</dbReference>
<name>A0ABV4XDJ6_9CYAN</name>
<dbReference type="InterPro" id="IPR017932">
    <property type="entry name" value="GATase_2_dom"/>
</dbReference>
<keyword evidence="11" id="KW-1185">Reference proteome</keyword>
<reference evidence="10 11" key="1">
    <citation type="submission" date="2024-09" db="EMBL/GenBank/DDBJ databases">
        <title>Floridaenema gen nov. (Aerosakkonemataceae, Aerosakkonematales ord. nov., Cyanobacteria) from benthic tropical and subtropical fresh waters, with the description of four new species.</title>
        <authorList>
            <person name="Moretto J.A."/>
            <person name="Berthold D.E."/>
            <person name="Lefler F.W."/>
            <person name="Huang I.-S."/>
            <person name="Laughinghouse H. IV."/>
        </authorList>
    </citation>
    <scope>NUCLEOTIDE SEQUENCE [LARGE SCALE GENOMIC DNA]</scope>
    <source>
        <strain evidence="10 11">BLCC-F46</strain>
    </source>
</reference>
<dbReference type="RefSeq" id="WP_413273466.1">
    <property type="nucleotide sequence ID" value="NZ_JBHFNQ010000204.1"/>
</dbReference>
<dbReference type="CDD" id="cd00712">
    <property type="entry name" value="AsnB"/>
    <property type="match status" value="1"/>
</dbReference>
<evidence type="ECO:0000259" key="9">
    <source>
        <dbReference type="PROSITE" id="PS51278"/>
    </source>
</evidence>
<dbReference type="InterPro" id="IPR029055">
    <property type="entry name" value="Ntn_hydrolases_N"/>
</dbReference>
<feature type="domain" description="Glutamine amidotransferase type-2" evidence="9">
    <location>
        <begin position="2"/>
        <end position="207"/>
    </location>
</feature>
<dbReference type="CDD" id="cd01991">
    <property type="entry name" value="Asn_synthase_B_C"/>
    <property type="match status" value="1"/>
</dbReference>
<dbReference type="PANTHER" id="PTHR43284:SF1">
    <property type="entry name" value="ASPARAGINE SYNTHETASE"/>
    <property type="match status" value="1"/>
</dbReference>
<dbReference type="InterPro" id="IPR051786">
    <property type="entry name" value="ASN_synthetase/amidase"/>
</dbReference>
<dbReference type="InterPro" id="IPR014729">
    <property type="entry name" value="Rossmann-like_a/b/a_fold"/>
</dbReference>
<keyword evidence="7" id="KW-0315">Glutamine amidotransferase</keyword>
<gene>
    <name evidence="10" type="ORF">ACE1CC_26690</name>
</gene>
<dbReference type="InterPro" id="IPR006426">
    <property type="entry name" value="Asn_synth_AEB"/>
</dbReference>
<dbReference type="Gene3D" id="3.60.20.10">
    <property type="entry name" value="Glutamine Phosphoribosylpyrophosphate, subunit 1, domain 1"/>
    <property type="match status" value="1"/>
</dbReference>
<keyword evidence="6" id="KW-0028">Amino-acid biosynthesis</keyword>
<dbReference type="PROSITE" id="PS51278">
    <property type="entry name" value="GATASE_TYPE_2"/>
    <property type="match status" value="1"/>
</dbReference>
<evidence type="ECO:0000256" key="8">
    <source>
        <dbReference type="ARBA" id="ARBA00048741"/>
    </source>
</evidence>
<dbReference type="InterPro" id="IPR033738">
    <property type="entry name" value="AsnB_N"/>
</dbReference>
<accession>A0ABV4XDJ6</accession>
<proteinExistence type="inferred from homology"/>
<evidence type="ECO:0000256" key="1">
    <source>
        <dbReference type="ARBA" id="ARBA00005187"/>
    </source>
</evidence>
<dbReference type="EC" id="6.3.5.4" evidence="3"/>
<evidence type="ECO:0000313" key="10">
    <source>
        <dbReference type="EMBL" id="MFB2880452.1"/>
    </source>
</evidence>
<dbReference type="PANTHER" id="PTHR43284">
    <property type="entry name" value="ASPARAGINE SYNTHETASE (GLUTAMINE-HYDROLYZING)"/>
    <property type="match status" value="1"/>
</dbReference>
<comment type="caution">
    <text evidence="10">The sequence shown here is derived from an EMBL/GenBank/DDBJ whole genome shotgun (WGS) entry which is preliminary data.</text>
</comment>
<dbReference type="Pfam" id="PF00733">
    <property type="entry name" value="Asn_synthase"/>
    <property type="match status" value="1"/>
</dbReference>
<keyword evidence="4" id="KW-0547">Nucleotide-binding</keyword>